<reference evidence="2" key="1">
    <citation type="journal article" date="2015" name="Nature">
        <title>Complex archaea that bridge the gap between prokaryotes and eukaryotes.</title>
        <authorList>
            <person name="Spang A."/>
            <person name="Saw J.H."/>
            <person name="Jorgensen S.L."/>
            <person name="Zaremba-Niedzwiedzka K."/>
            <person name="Martijn J."/>
            <person name="Lind A.E."/>
            <person name="van Eijk R."/>
            <person name="Schleper C."/>
            <person name="Guy L."/>
            <person name="Ettema T.J."/>
        </authorList>
    </citation>
    <scope>NUCLEOTIDE SEQUENCE</scope>
</reference>
<evidence type="ECO:0000313" key="2">
    <source>
        <dbReference type="EMBL" id="KKL10469.1"/>
    </source>
</evidence>
<sequence>MEFESLADKLAYLAESARMQAAPAAPPGEEPEPGQRRFGESAPPNPAQVVAVKDAAAIVTKQMDNFAAVGATNYLAGIASPKADPITEGIRAQPAYEAAMRDPAVLRRRVEGLQATNIQEWAQAAETKGATRIAEGVAAARPKIERFWASWQPILLSHVQRIRAMPNVSAADRKNRMIANLDGLRALHGRARS</sequence>
<accession>A0A0F9ALJ0</accession>
<proteinExistence type="predicted"/>
<feature type="region of interest" description="Disordered" evidence="1">
    <location>
        <begin position="18"/>
        <end position="45"/>
    </location>
</feature>
<protein>
    <submittedName>
        <fullName evidence="2">Uncharacterized protein</fullName>
    </submittedName>
</protein>
<organism evidence="2">
    <name type="scientific">marine sediment metagenome</name>
    <dbReference type="NCBI Taxonomy" id="412755"/>
    <lineage>
        <taxon>unclassified sequences</taxon>
        <taxon>metagenomes</taxon>
        <taxon>ecological metagenomes</taxon>
    </lineage>
</organism>
<gene>
    <name evidence="2" type="ORF">LCGC14_2555520</name>
</gene>
<dbReference type="EMBL" id="LAZR01042049">
    <property type="protein sequence ID" value="KKL10469.1"/>
    <property type="molecule type" value="Genomic_DNA"/>
</dbReference>
<name>A0A0F9ALJ0_9ZZZZ</name>
<comment type="caution">
    <text evidence="2">The sequence shown here is derived from an EMBL/GenBank/DDBJ whole genome shotgun (WGS) entry which is preliminary data.</text>
</comment>
<dbReference type="AlphaFoldDB" id="A0A0F9ALJ0"/>
<evidence type="ECO:0000256" key="1">
    <source>
        <dbReference type="SAM" id="MobiDB-lite"/>
    </source>
</evidence>